<dbReference type="AlphaFoldDB" id="A0A4Y7SMC1"/>
<evidence type="ECO:0000313" key="3">
    <source>
        <dbReference type="Proteomes" id="UP000298030"/>
    </source>
</evidence>
<keyword evidence="3" id="KW-1185">Reference proteome</keyword>
<dbReference type="EMBL" id="QPFP01000084">
    <property type="protein sequence ID" value="TEB22871.1"/>
    <property type="molecule type" value="Genomic_DNA"/>
</dbReference>
<gene>
    <name evidence="2" type="ORF">FA13DRAFT_1640629</name>
</gene>
<organism evidence="2 3">
    <name type="scientific">Coprinellus micaceus</name>
    <name type="common">Glistening ink-cap mushroom</name>
    <name type="synonym">Coprinus micaceus</name>
    <dbReference type="NCBI Taxonomy" id="71717"/>
    <lineage>
        <taxon>Eukaryota</taxon>
        <taxon>Fungi</taxon>
        <taxon>Dikarya</taxon>
        <taxon>Basidiomycota</taxon>
        <taxon>Agaricomycotina</taxon>
        <taxon>Agaricomycetes</taxon>
        <taxon>Agaricomycetidae</taxon>
        <taxon>Agaricales</taxon>
        <taxon>Agaricineae</taxon>
        <taxon>Psathyrellaceae</taxon>
        <taxon>Coprinellus</taxon>
    </lineage>
</organism>
<dbReference type="OrthoDB" id="3208495at2759"/>
<dbReference type="STRING" id="71717.A0A4Y7SMC1"/>
<feature type="region of interest" description="Disordered" evidence="1">
    <location>
        <begin position="1"/>
        <end position="23"/>
    </location>
</feature>
<protein>
    <submittedName>
        <fullName evidence="2">Uncharacterized protein</fullName>
    </submittedName>
</protein>
<evidence type="ECO:0000256" key="1">
    <source>
        <dbReference type="SAM" id="MobiDB-lite"/>
    </source>
</evidence>
<dbReference type="Proteomes" id="UP000298030">
    <property type="component" value="Unassembled WGS sequence"/>
</dbReference>
<accession>A0A4Y7SMC1</accession>
<dbReference type="Pfam" id="PF18759">
    <property type="entry name" value="Plavaka"/>
    <property type="match status" value="1"/>
</dbReference>
<dbReference type="InterPro" id="IPR041078">
    <property type="entry name" value="Plavaka"/>
</dbReference>
<comment type="caution">
    <text evidence="2">The sequence shown here is derived from an EMBL/GenBank/DDBJ whole genome shotgun (WGS) entry which is preliminary data.</text>
</comment>
<sequence>MDNEPRPAPPTPPPPAPPPAPPRLHYAEDILPQPLRRVILHIRDKLVTEKNIFGLWREYLHRPHFDPDSFVPPESLAKDAHAHDDLFEPPTPKLNLLSKNKSWGILLSWASTGSQMKSEQEINRLANLLQDVDFNPKELKGLTAQRAAKEMEKEDANSSLLSKFKEAVVSIEVPSGSTAIPSRTVNIPGLYYRPLCSLIRSAFAHPLAAQYHFTPYRLHHTSSQTRKTQRVFSELYDSDVFIEEHDQVQRARNPPDDPHCKREKVIAAMMLWSDSTHLANFGTAKLWPVYMALGNLSKYVRSLPNSGALHHVAYIPSLPDSFQDVKRCKYDPL</sequence>
<evidence type="ECO:0000313" key="2">
    <source>
        <dbReference type="EMBL" id="TEB22871.1"/>
    </source>
</evidence>
<name>A0A4Y7SMC1_COPMI</name>
<reference evidence="2 3" key="1">
    <citation type="journal article" date="2019" name="Nat. Ecol. Evol.">
        <title>Megaphylogeny resolves global patterns of mushroom evolution.</title>
        <authorList>
            <person name="Varga T."/>
            <person name="Krizsan K."/>
            <person name="Foldi C."/>
            <person name="Dima B."/>
            <person name="Sanchez-Garcia M."/>
            <person name="Sanchez-Ramirez S."/>
            <person name="Szollosi G.J."/>
            <person name="Szarkandi J.G."/>
            <person name="Papp V."/>
            <person name="Albert L."/>
            <person name="Andreopoulos W."/>
            <person name="Angelini C."/>
            <person name="Antonin V."/>
            <person name="Barry K.W."/>
            <person name="Bougher N.L."/>
            <person name="Buchanan P."/>
            <person name="Buyck B."/>
            <person name="Bense V."/>
            <person name="Catcheside P."/>
            <person name="Chovatia M."/>
            <person name="Cooper J."/>
            <person name="Damon W."/>
            <person name="Desjardin D."/>
            <person name="Finy P."/>
            <person name="Geml J."/>
            <person name="Haridas S."/>
            <person name="Hughes K."/>
            <person name="Justo A."/>
            <person name="Karasinski D."/>
            <person name="Kautmanova I."/>
            <person name="Kiss B."/>
            <person name="Kocsube S."/>
            <person name="Kotiranta H."/>
            <person name="LaButti K.M."/>
            <person name="Lechner B.E."/>
            <person name="Liimatainen K."/>
            <person name="Lipzen A."/>
            <person name="Lukacs Z."/>
            <person name="Mihaltcheva S."/>
            <person name="Morgado L.N."/>
            <person name="Niskanen T."/>
            <person name="Noordeloos M.E."/>
            <person name="Ohm R.A."/>
            <person name="Ortiz-Santana B."/>
            <person name="Ovrebo C."/>
            <person name="Racz N."/>
            <person name="Riley R."/>
            <person name="Savchenko A."/>
            <person name="Shiryaev A."/>
            <person name="Soop K."/>
            <person name="Spirin V."/>
            <person name="Szebenyi C."/>
            <person name="Tomsovsky M."/>
            <person name="Tulloss R.E."/>
            <person name="Uehling J."/>
            <person name="Grigoriev I.V."/>
            <person name="Vagvolgyi C."/>
            <person name="Papp T."/>
            <person name="Martin F.M."/>
            <person name="Miettinen O."/>
            <person name="Hibbett D.S."/>
            <person name="Nagy L.G."/>
        </authorList>
    </citation>
    <scope>NUCLEOTIDE SEQUENCE [LARGE SCALE GENOMIC DNA]</scope>
    <source>
        <strain evidence="2 3">FP101781</strain>
    </source>
</reference>
<feature type="compositionally biased region" description="Pro residues" evidence="1">
    <location>
        <begin position="1"/>
        <end position="22"/>
    </location>
</feature>
<proteinExistence type="predicted"/>